<evidence type="ECO:0000313" key="1">
    <source>
        <dbReference type="EMBL" id="KMO29105.1"/>
    </source>
</evidence>
<keyword evidence="2" id="KW-1185">Reference proteome</keyword>
<name>A0A0J6S1Q2_9HYPH</name>
<accession>A0A0J6S1Q2</accession>
<sequence>MALVRTFPGARFLPDLRAWSVPFASVRALHGVVDRMEAFLARAAAAAQTRRASRILMLLALRPIAGALVAPRRDQATAARIAVM</sequence>
<dbReference type="OrthoDB" id="10020606at2"/>
<reference evidence="1 2" key="1">
    <citation type="submission" date="2015-03" db="EMBL/GenBank/DDBJ databases">
        <title>Genome sequencing of Methylobacterium variabile DSM 16961.</title>
        <authorList>
            <person name="Chaudhry V."/>
            <person name="Patil P.B."/>
        </authorList>
    </citation>
    <scope>NUCLEOTIDE SEQUENCE [LARGE SCALE GENOMIC DNA]</scope>
    <source>
        <strain evidence="1 2">DSM 16961</strain>
    </source>
</reference>
<dbReference type="AlphaFoldDB" id="A0A0J6S1Q2"/>
<organism evidence="1 2">
    <name type="scientific">Methylobacterium variabile</name>
    <dbReference type="NCBI Taxonomy" id="298794"/>
    <lineage>
        <taxon>Bacteria</taxon>
        <taxon>Pseudomonadati</taxon>
        <taxon>Pseudomonadota</taxon>
        <taxon>Alphaproteobacteria</taxon>
        <taxon>Hyphomicrobiales</taxon>
        <taxon>Methylobacteriaceae</taxon>
        <taxon>Methylobacterium</taxon>
    </lineage>
</organism>
<dbReference type="EMBL" id="LABY01000268">
    <property type="protein sequence ID" value="KMO29105.1"/>
    <property type="molecule type" value="Genomic_DNA"/>
</dbReference>
<evidence type="ECO:0000313" key="2">
    <source>
        <dbReference type="Proteomes" id="UP000035955"/>
    </source>
</evidence>
<dbReference type="Proteomes" id="UP000035955">
    <property type="component" value="Unassembled WGS sequence"/>
</dbReference>
<proteinExistence type="predicted"/>
<dbReference type="RefSeq" id="WP_048447998.1">
    <property type="nucleotide sequence ID" value="NZ_LABY01000268.1"/>
</dbReference>
<gene>
    <name evidence="1" type="ORF">VQ02_30480</name>
</gene>
<comment type="caution">
    <text evidence="1">The sequence shown here is derived from an EMBL/GenBank/DDBJ whole genome shotgun (WGS) entry which is preliminary data.</text>
</comment>
<protein>
    <submittedName>
        <fullName evidence="1">Uncharacterized protein</fullName>
    </submittedName>
</protein>